<dbReference type="Proteomes" id="UP000176791">
    <property type="component" value="Unassembled WGS sequence"/>
</dbReference>
<accession>A0A1F5DNA1</accession>
<feature type="coiled-coil region" evidence="1">
    <location>
        <begin position="396"/>
        <end position="423"/>
    </location>
</feature>
<dbReference type="CDD" id="cd00338">
    <property type="entry name" value="Ser_Recombinase"/>
    <property type="match status" value="1"/>
</dbReference>
<dbReference type="SUPFAM" id="SSF53041">
    <property type="entry name" value="Resolvase-like"/>
    <property type="match status" value="1"/>
</dbReference>
<dbReference type="Pfam" id="PF00239">
    <property type="entry name" value="Resolvase"/>
    <property type="match status" value="1"/>
</dbReference>
<evidence type="ECO:0000259" key="2">
    <source>
        <dbReference type="PROSITE" id="PS51736"/>
    </source>
</evidence>
<dbReference type="PROSITE" id="PS51737">
    <property type="entry name" value="RECOMBINASE_DNA_BIND"/>
    <property type="match status" value="1"/>
</dbReference>
<dbReference type="InterPro" id="IPR050639">
    <property type="entry name" value="SSR_resolvase"/>
</dbReference>
<organism evidence="4 5">
    <name type="scientific">Candidatus Beckwithbacteria bacterium RIFCSPHIGHO2_12_FULL_47_17</name>
    <dbReference type="NCBI Taxonomy" id="1797460"/>
    <lineage>
        <taxon>Bacteria</taxon>
        <taxon>Candidatus Beckwithiibacteriota</taxon>
    </lineage>
</organism>
<keyword evidence="1" id="KW-0175">Coiled coil</keyword>
<evidence type="ECO:0000313" key="4">
    <source>
        <dbReference type="EMBL" id="OGD56595.1"/>
    </source>
</evidence>
<dbReference type="InterPro" id="IPR006119">
    <property type="entry name" value="Resolv_N"/>
</dbReference>
<evidence type="ECO:0000313" key="5">
    <source>
        <dbReference type="Proteomes" id="UP000176791"/>
    </source>
</evidence>
<feature type="non-terminal residue" evidence="4">
    <location>
        <position position="488"/>
    </location>
</feature>
<dbReference type="InterPro" id="IPR038109">
    <property type="entry name" value="DNA_bind_recomb_sf"/>
</dbReference>
<dbReference type="PROSITE" id="PS51736">
    <property type="entry name" value="RECOMBINASES_3"/>
    <property type="match status" value="1"/>
</dbReference>
<dbReference type="InterPro" id="IPR025827">
    <property type="entry name" value="Zn_ribbon_recom_dom"/>
</dbReference>
<protein>
    <recommendedName>
        <fullName evidence="6">Recombinase domain-containing protein</fullName>
    </recommendedName>
</protein>
<dbReference type="SMART" id="SM00857">
    <property type="entry name" value="Resolvase"/>
    <property type="match status" value="1"/>
</dbReference>
<dbReference type="STRING" id="1797460.A3E73_03155"/>
<evidence type="ECO:0000259" key="3">
    <source>
        <dbReference type="PROSITE" id="PS51737"/>
    </source>
</evidence>
<reference evidence="4 5" key="1">
    <citation type="journal article" date="2016" name="Nat. Commun.">
        <title>Thousands of microbial genomes shed light on interconnected biogeochemical processes in an aquifer system.</title>
        <authorList>
            <person name="Anantharaman K."/>
            <person name="Brown C.T."/>
            <person name="Hug L.A."/>
            <person name="Sharon I."/>
            <person name="Castelle C.J."/>
            <person name="Probst A.J."/>
            <person name="Thomas B.C."/>
            <person name="Singh A."/>
            <person name="Wilkins M.J."/>
            <person name="Karaoz U."/>
            <person name="Brodie E.L."/>
            <person name="Williams K.H."/>
            <person name="Hubbard S.S."/>
            <person name="Banfield J.F."/>
        </authorList>
    </citation>
    <scope>NUCLEOTIDE SEQUENCE [LARGE SCALE GENOMIC DNA]</scope>
</reference>
<dbReference type="Pfam" id="PF07508">
    <property type="entry name" value="Recombinase"/>
    <property type="match status" value="1"/>
</dbReference>
<dbReference type="InterPro" id="IPR011109">
    <property type="entry name" value="DNA_bind_recombinase_dom"/>
</dbReference>
<sequence>MPKYFIYARKSTDDEERQLLSIPAQIDELRTFAQKENLEVIDTLIESKTAKKPGRKIFNELLSRIELGEADGIISWHPDRLARNAVDAGRIIYLLDTKKLTDLKFPTVMFQNNPQGLFMLSIAFGQSKYYVDSLSENTKRGLRQKIRQGGYPSLAPIGYINDRLNKTVVVDQKKAPVILKAFNLYATGNYSMKAISRFLAGNNVFGVRANKQMKVDIVKRILTNPFYYGYFRYNGELFPGKHKALITKKFFDQVQAVVTKRGYVRPEPYHLPFAGFIRCGECGFTITGESKTKFYKGTNRSARYTYYRCTRKSKTADCHQPFIREEKLVNQLNGLIKKHSIPDEWGKEFYQRIDDEEKQITQSLVESGQALKLKLQAIKSRLDTLLESYLDKTIDRDDYLNKKNELMGQKKNLEEQLVNLYDSQTAWLGPFRNWVKLALQAREIAGSATDYYSKRQFLLNTGSDFRLKDKKAYFLSVSHPAALGAAAT</sequence>
<evidence type="ECO:0000256" key="1">
    <source>
        <dbReference type="SAM" id="Coils"/>
    </source>
</evidence>
<dbReference type="EMBL" id="MEZN01000012">
    <property type="protein sequence ID" value="OGD56595.1"/>
    <property type="molecule type" value="Genomic_DNA"/>
</dbReference>
<dbReference type="Gene3D" id="3.40.50.1390">
    <property type="entry name" value="Resolvase, N-terminal catalytic domain"/>
    <property type="match status" value="1"/>
</dbReference>
<gene>
    <name evidence="4" type="ORF">A3E73_03155</name>
</gene>
<proteinExistence type="predicted"/>
<dbReference type="Gene3D" id="3.90.1750.20">
    <property type="entry name" value="Putative Large Serine Recombinase, Chain B, Domain 2"/>
    <property type="match status" value="1"/>
</dbReference>
<dbReference type="GO" id="GO:0000150">
    <property type="term" value="F:DNA strand exchange activity"/>
    <property type="evidence" value="ECO:0007669"/>
    <property type="project" value="InterPro"/>
</dbReference>
<dbReference type="GO" id="GO:0003677">
    <property type="term" value="F:DNA binding"/>
    <property type="evidence" value="ECO:0007669"/>
    <property type="project" value="InterPro"/>
</dbReference>
<name>A0A1F5DNA1_9BACT</name>
<dbReference type="AlphaFoldDB" id="A0A1F5DNA1"/>
<dbReference type="PANTHER" id="PTHR30461">
    <property type="entry name" value="DNA-INVERTASE FROM LAMBDOID PROPHAGE"/>
    <property type="match status" value="1"/>
</dbReference>
<dbReference type="InterPro" id="IPR036162">
    <property type="entry name" value="Resolvase-like_N_sf"/>
</dbReference>
<feature type="domain" description="Recombinase" evidence="3">
    <location>
        <begin position="156"/>
        <end position="264"/>
    </location>
</feature>
<feature type="domain" description="Resolvase/invertase-type recombinase catalytic" evidence="2">
    <location>
        <begin position="3"/>
        <end position="149"/>
    </location>
</feature>
<evidence type="ECO:0008006" key="6">
    <source>
        <dbReference type="Google" id="ProtNLM"/>
    </source>
</evidence>
<dbReference type="PANTHER" id="PTHR30461:SF23">
    <property type="entry name" value="DNA RECOMBINASE-RELATED"/>
    <property type="match status" value="1"/>
</dbReference>
<dbReference type="Pfam" id="PF13408">
    <property type="entry name" value="Zn_ribbon_recom"/>
    <property type="match status" value="1"/>
</dbReference>
<comment type="caution">
    <text evidence="4">The sequence shown here is derived from an EMBL/GenBank/DDBJ whole genome shotgun (WGS) entry which is preliminary data.</text>
</comment>